<reference evidence="3" key="1">
    <citation type="journal article" date="2011" name="PLoS Genet.">
        <title>Genomic analysis of the necrotrophic fungal pathogens Sclerotinia sclerotiorum and Botrytis cinerea.</title>
        <authorList>
            <person name="Amselem J."/>
            <person name="Cuomo C.A."/>
            <person name="van Kan J.A."/>
            <person name="Viaud M."/>
            <person name="Benito E.P."/>
            <person name="Couloux A."/>
            <person name="Coutinho P.M."/>
            <person name="de Vries R.P."/>
            <person name="Dyer P.S."/>
            <person name="Fillinger S."/>
            <person name="Fournier E."/>
            <person name="Gout L."/>
            <person name="Hahn M."/>
            <person name="Kohn L."/>
            <person name="Lapalu N."/>
            <person name="Plummer K.M."/>
            <person name="Pradier J.M."/>
            <person name="Quevillon E."/>
            <person name="Sharon A."/>
            <person name="Simon A."/>
            <person name="ten Have A."/>
            <person name="Tudzynski B."/>
            <person name="Tudzynski P."/>
            <person name="Wincker P."/>
            <person name="Andrew M."/>
            <person name="Anthouard V."/>
            <person name="Beever R.E."/>
            <person name="Beffa R."/>
            <person name="Benoit I."/>
            <person name="Bouzid O."/>
            <person name="Brault B."/>
            <person name="Chen Z."/>
            <person name="Choquer M."/>
            <person name="Collemare J."/>
            <person name="Cotton P."/>
            <person name="Danchin E.G."/>
            <person name="Da Silva C."/>
            <person name="Gautier A."/>
            <person name="Giraud C."/>
            <person name="Giraud T."/>
            <person name="Gonzalez C."/>
            <person name="Grossetete S."/>
            <person name="Guldener U."/>
            <person name="Henrissat B."/>
            <person name="Howlett B.J."/>
            <person name="Kodira C."/>
            <person name="Kretschmer M."/>
            <person name="Lappartient A."/>
            <person name="Leroch M."/>
            <person name="Levis C."/>
            <person name="Mauceli E."/>
            <person name="Neuveglise C."/>
            <person name="Oeser B."/>
            <person name="Pearson M."/>
            <person name="Poulain J."/>
            <person name="Poussereau N."/>
            <person name="Quesneville H."/>
            <person name="Rascle C."/>
            <person name="Schumacher J."/>
            <person name="Segurens B."/>
            <person name="Sexton A."/>
            <person name="Silva E."/>
            <person name="Sirven C."/>
            <person name="Soanes D.M."/>
            <person name="Talbot N.J."/>
            <person name="Templeton M."/>
            <person name="Yandava C."/>
            <person name="Yarden O."/>
            <person name="Zeng Q."/>
            <person name="Rollins J.A."/>
            <person name="Lebrun M.H."/>
            <person name="Dickman M."/>
        </authorList>
    </citation>
    <scope>NUCLEOTIDE SEQUENCE [LARGE SCALE GENOMIC DNA]</scope>
    <source>
        <strain evidence="3">T4</strain>
    </source>
</reference>
<dbReference type="InParanoid" id="G2YP98"/>
<dbReference type="AlphaFoldDB" id="G2YP98"/>
<protein>
    <submittedName>
        <fullName evidence="2">Uncharacterized protein</fullName>
    </submittedName>
</protein>
<gene>
    <name evidence="2" type="ORF">BofuT4_uP134910.1</name>
</gene>
<dbReference type="EMBL" id="FQ790347">
    <property type="protein sequence ID" value="CCD53446.1"/>
    <property type="molecule type" value="Genomic_DNA"/>
</dbReference>
<organism evidence="2 3">
    <name type="scientific">Botryotinia fuckeliana (strain T4)</name>
    <name type="common">Noble rot fungus</name>
    <name type="synonym">Botrytis cinerea</name>
    <dbReference type="NCBI Taxonomy" id="999810"/>
    <lineage>
        <taxon>Eukaryota</taxon>
        <taxon>Fungi</taxon>
        <taxon>Dikarya</taxon>
        <taxon>Ascomycota</taxon>
        <taxon>Pezizomycotina</taxon>
        <taxon>Leotiomycetes</taxon>
        <taxon>Helotiales</taxon>
        <taxon>Sclerotiniaceae</taxon>
        <taxon>Botrytis</taxon>
    </lineage>
</organism>
<dbReference type="HOGENOM" id="CLU_3050100_0_0_1"/>
<accession>G2YP98</accession>
<sequence>MTPMLDRAGSDRLDSIHPAAANADGYGFDDDMMRLKVAMRDVPFSPGHGTSLDN</sequence>
<feature type="region of interest" description="Disordered" evidence="1">
    <location>
        <begin position="1"/>
        <end position="20"/>
    </location>
</feature>
<name>G2YP98_BOTF4</name>
<evidence type="ECO:0000313" key="3">
    <source>
        <dbReference type="Proteomes" id="UP000008177"/>
    </source>
</evidence>
<evidence type="ECO:0000313" key="2">
    <source>
        <dbReference type="EMBL" id="CCD53446.1"/>
    </source>
</evidence>
<evidence type="ECO:0000256" key="1">
    <source>
        <dbReference type="SAM" id="MobiDB-lite"/>
    </source>
</evidence>
<dbReference type="Proteomes" id="UP000008177">
    <property type="component" value="Unplaced contigs"/>
</dbReference>
<proteinExistence type="predicted"/>